<accession>A0AAC8UVX9</accession>
<dbReference type="PANTHER" id="PTHR30126">
    <property type="entry name" value="HTH-TYPE TRANSCRIPTIONAL REGULATOR"/>
    <property type="match status" value="1"/>
</dbReference>
<proteinExistence type="inferred from homology"/>
<dbReference type="GO" id="GO:0000976">
    <property type="term" value="F:transcription cis-regulatory region binding"/>
    <property type="evidence" value="ECO:0007669"/>
    <property type="project" value="TreeGrafter"/>
</dbReference>
<feature type="domain" description="HTH lysR-type" evidence="5">
    <location>
        <begin position="14"/>
        <end position="59"/>
    </location>
</feature>
<evidence type="ECO:0000256" key="1">
    <source>
        <dbReference type="ARBA" id="ARBA00009437"/>
    </source>
</evidence>
<dbReference type="PRINTS" id="PR00039">
    <property type="entry name" value="HTHLYSR"/>
</dbReference>
<reference evidence="6 7" key="1">
    <citation type="submission" date="2015-07" db="EMBL/GenBank/DDBJ databases">
        <title>Lactobacillus korensis/26-25/ whole genome sequencing.</title>
        <authorList>
            <person name="Kim M.K."/>
            <person name="Im W.-T."/>
            <person name="Srinivasan S."/>
            <person name="Lee J.-J."/>
        </authorList>
    </citation>
    <scope>NUCLEOTIDE SEQUENCE [LARGE SCALE GENOMIC DNA]</scope>
    <source>
        <strain evidence="6 7">26-25</strain>
    </source>
</reference>
<dbReference type="SUPFAM" id="SSF46785">
    <property type="entry name" value="Winged helix' DNA-binding domain"/>
    <property type="match status" value="1"/>
</dbReference>
<dbReference type="KEGG" id="lko:ABN16_06715"/>
<keyword evidence="2" id="KW-0805">Transcription regulation</keyword>
<dbReference type="GO" id="GO:0003700">
    <property type="term" value="F:DNA-binding transcription factor activity"/>
    <property type="evidence" value="ECO:0007669"/>
    <property type="project" value="InterPro"/>
</dbReference>
<keyword evidence="4" id="KW-0804">Transcription</keyword>
<organism evidence="6 7">
    <name type="scientific">Levilactobacillus koreensis</name>
    <dbReference type="NCBI Taxonomy" id="637971"/>
    <lineage>
        <taxon>Bacteria</taxon>
        <taxon>Bacillati</taxon>
        <taxon>Bacillota</taxon>
        <taxon>Bacilli</taxon>
        <taxon>Lactobacillales</taxon>
        <taxon>Lactobacillaceae</taxon>
        <taxon>Levilactobacillus</taxon>
    </lineage>
</organism>
<keyword evidence="7" id="KW-1185">Reference proteome</keyword>
<evidence type="ECO:0000256" key="4">
    <source>
        <dbReference type="ARBA" id="ARBA00023163"/>
    </source>
</evidence>
<dbReference type="InterPro" id="IPR036388">
    <property type="entry name" value="WH-like_DNA-bd_sf"/>
</dbReference>
<dbReference type="PANTHER" id="PTHR30126:SF40">
    <property type="entry name" value="HTH-TYPE TRANSCRIPTIONAL REGULATOR GLTR"/>
    <property type="match status" value="1"/>
</dbReference>
<comment type="similarity">
    <text evidence="1">Belongs to the LysR transcriptional regulatory family.</text>
</comment>
<evidence type="ECO:0000256" key="2">
    <source>
        <dbReference type="ARBA" id="ARBA00023015"/>
    </source>
</evidence>
<gene>
    <name evidence="6" type="ORF">ABN16_06715</name>
</gene>
<dbReference type="InterPro" id="IPR036390">
    <property type="entry name" value="WH_DNA-bd_sf"/>
</dbReference>
<name>A0AAC8UVX9_9LACO</name>
<dbReference type="EMBL" id="CP012033">
    <property type="protein sequence ID" value="AKP64719.1"/>
    <property type="molecule type" value="Genomic_DNA"/>
</dbReference>
<evidence type="ECO:0000259" key="5">
    <source>
        <dbReference type="PROSITE" id="PS50931"/>
    </source>
</evidence>
<sequence length="295" mass="33326">MIESYLLEELTVFAKTGTLTQTAAQLNVTQPSVTRGMQKLEDDFGVQLFDRQANRIKLTPTGELAAKEAARLLAENTAMITKVQNYDRSRHTTTLAATVPGPQILLNQLQSTLKEKIQITDKFVLTTGIETALNANQYSLIFSNQEIFTDTIESQYVGEERLQVNLNQFMDLANQTTLTFAELKGLSFIVMRAIGPWNDIIKNEIADAKFMYQDDRDAFAEITAHSNFPFFATNLSQSDPFFSEQIKADTDRVAIPISDDSAQMPIYASYLLPQKKRLTQLIRDVQQQWPSVPQR</sequence>
<dbReference type="InterPro" id="IPR000847">
    <property type="entry name" value="LysR_HTH_N"/>
</dbReference>
<dbReference type="Gene3D" id="1.10.10.10">
    <property type="entry name" value="Winged helix-like DNA-binding domain superfamily/Winged helix DNA-binding domain"/>
    <property type="match status" value="1"/>
</dbReference>
<dbReference type="AlphaFoldDB" id="A0AAC8UVX9"/>
<evidence type="ECO:0000313" key="6">
    <source>
        <dbReference type="EMBL" id="AKP64719.1"/>
    </source>
</evidence>
<evidence type="ECO:0000313" key="7">
    <source>
        <dbReference type="Proteomes" id="UP000036000"/>
    </source>
</evidence>
<keyword evidence="3" id="KW-0238">DNA-binding</keyword>
<dbReference type="Pfam" id="PF00126">
    <property type="entry name" value="HTH_1"/>
    <property type="match status" value="1"/>
</dbReference>
<dbReference type="RefSeq" id="WP_048734148.1">
    <property type="nucleotide sequence ID" value="NZ_CP012033.1"/>
</dbReference>
<dbReference type="Proteomes" id="UP000036000">
    <property type="component" value="Chromosome"/>
</dbReference>
<evidence type="ECO:0000256" key="3">
    <source>
        <dbReference type="ARBA" id="ARBA00023125"/>
    </source>
</evidence>
<protein>
    <submittedName>
        <fullName evidence="6">LysR family transcriptional regulator</fullName>
    </submittedName>
</protein>
<dbReference type="PROSITE" id="PS50931">
    <property type="entry name" value="HTH_LYSR"/>
    <property type="match status" value="1"/>
</dbReference>